<evidence type="ECO:0000259" key="6">
    <source>
        <dbReference type="PROSITE" id="PS50048"/>
    </source>
</evidence>
<keyword evidence="4" id="KW-0539">Nucleus</keyword>
<dbReference type="PANTHER" id="PTHR38791:SF5">
    <property type="entry name" value="TRANSCRIPTION FACTOR DBAG-RELATED"/>
    <property type="match status" value="1"/>
</dbReference>
<protein>
    <recommendedName>
        <fullName evidence="6">Zn(2)-C6 fungal-type domain-containing protein</fullName>
    </recommendedName>
</protein>
<dbReference type="PROSITE" id="PS50048">
    <property type="entry name" value="ZN2_CY6_FUNGAL_2"/>
    <property type="match status" value="1"/>
</dbReference>
<sequence length="514" mass="57330">MVYSGKPSAGCQNCRKRHIKCDEARPHCKACTKTGRSCPGYKHPFDVVLRDQTSFFIAPSPTGVRLSPSPNGKCDASQPWRDPNSTASKKSTGSSVSLVKERPPADYWPRYQSPNDLYLPLKSNVLPLFFNSYLYLPKDPHVRNGFMEFLPNVYAEAKTDSHLHSATMAVAFFAVAAWTGQSSLLKLSEKYFTKALPKLRDALISEVINEEYDLILTSILLLSTYEVLSLMLLAAICFRLMREIKEFAAMKDSVFPAKAHLKGAVALINSNKRAPAHQTASTFPLYQAVQTHIIKTTRGLASPMVPKPEIWPLAQVNPTPSPRNFLSTAASALVELRQAWDEVNVRQPDESDLISLLNKATQVDIGLNFMVILAASTLAPSTSNNNPPLRPRMLVQSIMLNCFRLLPSKDPDGVKSAQAQSTLRSLADDVCASVPYFLGSQVRSVRMVPDLVDYPYSEDRPVTSTHKMSAPLMGPWHIFPYLRNLQTSTFGLPPEQLSWIETQLERILVIYFQR</sequence>
<keyword evidence="1" id="KW-0805">Transcription regulation</keyword>
<dbReference type="EMBL" id="JAPQKS010000007">
    <property type="protein sequence ID" value="KAJ5220261.1"/>
    <property type="molecule type" value="Genomic_DNA"/>
</dbReference>
<dbReference type="GO" id="GO:0003677">
    <property type="term" value="F:DNA binding"/>
    <property type="evidence" value="ECO:0007669"/>
    <property type="project" value="UniProtKB-KW"/>
</dbReference>
<feature type="compositionally biased region" description="Polar residues" evidence="5">
    <location>
        <begin position="83"/>
        <end position="97"/>
    </location>
</feature>
<dbReference type="CDD" id="cd00067">
    <property type="entry name" value="GAL4"/>
    <property type="match status" value="1"/>
</dbReference>
<comment type="caution">
    <text evidence="7">The sequence shown here is derived from an EMBL/GenBank/DDBJ whole genome shotgun (WGS) entry which is preliminary data.</text>
</comment>
<dbReference type="GO" id="GO:0008270">
    <property type="term" value="F:zinc ion binding"/>
    <property type="evidence" value="ECO:0007669"/>
    <property type="project" value="InterPro"/>
</dbReference>
<keyword evidence="2" id="KW-0238">DNA-binding</keyword>
<dbReference type="InterPro" id="IPR001138">
    <property type="entry name" value="Zn2Cys6_DnaBD"/>
</dbReference>
<keyword evidence="3" id="KW-0804">Transcription</keyword>
<dbReference type="PROSITE" id="PS00463">
    <property type="entry name" value="ZN2_CY6_FUNGAL_1"/>
    <property type="match status" value="1"/>
</dbReference>
<dbReference type="SUPFAM" id="SSF57701">
    <property type="entry name" value="Zn2/Cys6 DNA-binding domain"/>
    <property type="match status" value="1"/>
</dbReference>
<gene>
    <name evidence="7" type="ORF">N7468_009465</name>
</gene>
<evidence type="ECO:0000313" key="8">
    <source>
        <dbReference type="Proteomes" id="UP001150941"/>
    </source>
</evidence>
<evidence type="ECO:0000256" key="2">
    <source>
        <dbReference type="ARBA" id="ARBA00023125"/>
    </source>
</evidence>
<accession>A0A9W9NHU2</accession>
<evidence type="ECO:0000256" key="5">
    <source>
        <dbReference type="SAM" id="MobiDB-lite"/>
    </source>
</evidence>
<dbReference type="InterPro" id="IPR036864">
    <property type="entry name" value="Zn2-C6_fun-type_DNA-bd_sf"/>
</dbReference>
<reference evidence="7" key="1">
    <citation type="submission" date="2022-11" db="EMBL/GenBank/DDBJ databases">
        <authorList>
            <person name="Petersen C."/>
        </authorList>
    </citation>
    <scope>NUCLEOTIDE SEQUENCE</scope>
    <source>
        <strain evidence="7">IBT 19713</strain>
    </source>
</reference>
<dbReference type="SMART" id="SM00066">
    <property type="entry name" value="GAL4"/>
    <property type="match status" value="1"/>
</dbReference>
<proteinExistence type="predicted"/>
<dbReference type="InterPro" id="IPR053175">
    <property type="entry name" value="DHMBA_Reg_Transcription_Factor"/>
</dbReference>
<keyword evidence="8" id="KW-1185">Reference proteome</keyword>
<evidence type="ECO:0000256" key="3">
    <source>
        <dbReference type="ARBA" id="ARBA00023163"/>
    </source>
</evidence>
<reference evidence="7" key="2">
    <citation type="journal article" date="2023" name="IMA Fungus">
        <title>Comparative genomic study of the Penicillium genus elucidates a diverse pangenome and 15 lateral gene transfer events.</title>
        <authorList>
            <person name="Petersen C."/>
            <person name="Sorensen T."/>
            <person name="Nielsen M.R."/>
            <person name="Sondergaard T.E."/>
            <person name="Sorensen J.L."/>
            <person name="Fitzpatrick D.A."/>
            <person name="Frisvad J.C."/>
            <person name="Nielsen K.L."/>
        </authorList>
    </citation>
    <scope>NUCLEOTIDE SEQUENCE</scope>
    <source>
        <strain evidence="7">IBT 19713</strain>
    </source>
</reference>
<dbReference type="PANTHER" id="PTHR38791">
    <property type="entry name" value="ZN(II)2CYS6 TRANSCRIPTION FACTOR (EUROFUNG)-RELATED-RELATED"/>
    <property type="match status" value="1"/>
</dbReference>
<dbReference type="RefSeq" id="XP_058327091.1">
    <property type="nucleotide sequence ID" value="XM_058478761.1"/>
</dbReference>
<dbReference type="GeneID" id="83206064"/>
<dbReference type="Proteomes" id="UP001150941">
    <property type="component" value="Unassembled WGS sequence"/>
</dbReference>
<dbReference type="OrthoDB" id="2991872at2759"/>
<dbReference type="Gene3D" id="4.10.240.10">
    <property type="entry name" value="Zn(2)-C6 fungal-type DNA-binding domain"/>
    <property type="match status" value="1"/>
</dbReference>
<dbReference type="Pfam" id="PF00172">
    <property type="entry name" value="Zn_clus"/>
    <property type="match status" value="1"/>
</dbReference>
<evidence type="ECO:0000256" key="4">
    <source>
        <dbReference type="ARBA" id="ARBA00023242"/>
    </source>
</evidence>
<evidence type="ECO:0000256" key="1">
    <source>
        <dbReference type="ARBA" id="ARBA00023015"/>
    </source>
</evidence>
<dbReference type="GO" id="GO:0000981">
    <property type="term" value="F:DNA-binding transcription factor activity, RNA polymerase II-specific"/>
    <property type="evidence" value="ECO:0007669"/>
    <property type="project" value="InterPro"/>
</dbReference>
<feature type="domain" description="Zn(2)-C6 fungal-type" evidence="6">
    <location>
        <begin position="10"/>
        <end position="38"/>
    </location>
</feature>
<evidence type="ECO:0000313" key="7">
    <source>
        <dbReference type="EMBL" id="KAJ5220261.1"/>
    </source>
</evidence>
<feature type="region of interest" description="Disordered" evidence="5">
    <location>
        <begin position="60"/>
        <end position="98"/>
    </location>
</feature>
<dbReference type="AlphaFoldDB" id="A0A9W9NHU2"/>
<organism evidence="7 8">
    <name type="scientific">Penicillium chermesinum</name>
    <dbReference type="NCBI Taxonomy" id="63820"/>
    <lineage>
        <taxon>Eukaryota</taxon>
        <taxon>Fungi</taxon>
        <taxon>Dikarya</taxon>
        <taxon>Ascomycota</taxon>
        <taxon>Pezizomycotina</taxon>
        <taxon>Eurotiomycetes</taxon>
        <taxon>Eurotiomycetidae</taxon>
        <taxon>Eurotiales</taxon>
        <taxon>Aspergillaceae</taxon>
        <taxon>Penicillium</taxon>
    </lineage>
</organism>
<name>A0A9W9NHU2_9EURO</name>